<keyword evidence="4" id="KW-0963">Cytoplasm</keyword>
<keyword evidence="12" id="KW-1185">Reference proteome</keyword>
<reference evidence="11 12" key="1">
    <citation type="submission" date="2023-12" db="EMBL/GenBank/DDBJ databases">
        <title>A high-quality genome assembly for Dillenia turbinata (Dilleniales).</title>
        <authorList>
            <person name="Chanderbali A."/>
        </authorList>
    </citation>
    <scope>NUCLEOTIDE SEQUENCE [LARGE SCALE GENOMIC DNA]</scope>
    <source>
        <strain evidence="11">LSX21</strain>
        <tissue evidence="11">Leaf</tissue>
    </source>
</reference>
<evidence type="ECO:0000313" key="11">
    <source>
        <dbReference type="EMBL" id="KAK6936139.1"/>
    </source>
</evidence>
<comment type="similarity">
    <text evidence="3">Belongs to the polyadenylate-binding protein type-1 family.</text>
</comment>
<dbReference type="InterPro" id="IPR000504">
    <property type="entry name" value="RRM_dom"/>
</dbReference>
<dbReference type="AlphaFoldDB" id="A0AAN8VQP9"/>
<proteinExistence type="inferred from homology"/>
<feature type="domain" description="RRM" evidence="10">
    <location>
        <begin position="12"/>
        <end position="89"/>
    </location>
</feature>
<dbReference type="GO" id="GO:0005737">
    <property type="term" value="C:cytoplasm"/>
    <property type="evidence" value="ECO:0007669"/>
    <property type="project" value="UniProtKB-SubCell"/>
</dbReference>
<dbReference type="SUPFAM" id="SSF54928">
    <property type="entry name" value="RNA-binding domain, RBD"/>
    <property type="match status" value="3"/>
</dbReference>
<dbReference type="FunFam" id="3.30.70.330:FF:000500">
    <property type="entry name" value="Polyadenylate-binding protein"/>
    <property type="match status" value="1"/>
</dbReference>
<name>A0AAN8VQP9_9MAGN</name>
<evidence type="ECO:0000256" key="5">
    <source>
        <dbReference type="ARBA" id="ARBA00022737"/>
    </source>
</evidence>
<evidence type="ECO:0000256" key="3">
    <source>
        <dbReference type="ARBA" id="ARBA00008557"/>
    </source>
</evidence>
<protein>
    <submittedName>
        <fullName evidence="11">RNA recognition motif domain</fullName>
    </submittedName>
</protein>
<dbReference type="Pfam" id="PF00076">
    <property type="entry name" value="RRM_1"/>
    <property type="match status" value="4"/>
</dbReference>
<evidence type="ECO:0000256" key="9">
    <source>
        <dbReference type="PROSITE-ProRule" id="PRU00176"/>
    </source>
</evidence>
<dbReference type="PANTHER" id="PTHR24012">
    <property type="entry name" value="RNA BINDING PROTEIN"/>
    <property type="match status" value="1"/>
</dbReference>
<comment type="caution">
    <text evidence="11">The sequence shown here is derived from an EMBL/GenBank/DDBJ whole genome shotgun (WGS) entry which is preliminary data.</text>
</comment>
<evidence type="ECO:0000256" key="8">
    <source>
        <dbReference type="ARBA" id="ARBA00054110"/>
    </source>
</evidence>
<dbReference type="EMBL" id="JBAMMX010000007">
    <property type="protein sequence ID" value="KAK6936139.1"/>
    <property type="molecule type" value="Genomic_DNA"/>
</dbReference>
<organism evidence="11 12">
    <name type="scientific">Dillenia turbinata</name>
    <dbReference type="NCBI Taxonomy" id="194707"/>
    <lineage>
        <taxon>Eukaryota</taxon>
        <taxon>Viridiplantae</taxon>
        <taxon>Streptophyta</taxon>
        <taxon>Embryophyta</taxon>
        <taxon>Tracheophyta</taxon>
        <taxon>Spermatophyta</taxon>
        <taxon>Magnoliopsida</taxon>
        <taxon>eudicotyledons</taxon>
        <taxon>Gunneridae</taxon>
        <taxon>Pentapetalae</taxon>
        <taxon>Dilleniales</taxon>
        <taxon>Dilleniaceae</taxon>
        <taxon>Dillenia</taxon>
    </lineage>
</organism>
<comment type="subcellular location">
    <subcellularLocation>
        <location evidence="2">Cytoplasm</location>
    </subcellularLocation>
    <subcellularLocation>
        <location evidence="1">Nucleus</location>
    </subcellularLocation>
</comment>
<dbReference type="GO" id="GO:0005634">
    <property type="term" value="C:nucleus"/>
    <property type="evidence" value="ECO:0007669"/>
    <property type="project" value="UniProtKB-SubCell"/>
</dbReference>
<dbReference type="Proteomes" id="UP001370490">
    <property type="component" value="Unassembled WGS sequence"/>
</dbReference>
<dbReference type="InterPro" id="IPR012677">
    <property type="entry name" value="Nucleotide-bd_a/b_plait_sf"/>
</dbReference>
<evidence type="ECO:0000256" key="2">
    <source>
        <dbReference type="ARBA" id="ARBA00004496"/>
    </source>
</evidence>
<feature type="domain" description="RRM" evidence="10">
    <location>
        <begin position="282"/>
        <end position="356"/>
    </location>
</feature>
<evidence type="ECO:0000256" key="1">
    <source>
        <dbReference type="ARBA" id="ARBA00004123"/>
    </source>
</evidence>
<evidence type="ECO:0000313" key="12">
    <source>
        <dbReference type="Proteomes" id="UP001370490"/>
    </source>
</evidence>
<comment type="function">
    <text evidence="8">Binds the poly(A) tail of mRNA. Appears to be an important mediator of the multiple roles of the poly(A) tail in mRNA biogenesis, stability and translation.</text>
</comment>
<feature type="domain" description="RRM" evidence="10">
    <location>
        <begin position="99"/>
        <end position="176"/>
    </location>
</feature>
<feature type="domain" description="RRM" evidence="10">
    <location>
        <begin position="190"/>
        <end position="267"/>
    </location>
</feature>
<dbReference type="FunFam" id="3.30.70.330:FF:000651">
    <property type="entry name" value="Poly(A) binding protein cytoplasmic 1 like"/>
    <property type="match status" value="1"/>
</dbReference>
<gene>
    <name evidence="11" type="ORF">RJ641_033169</name>
</gene>
<keyword evidence="5" id="KW-0677">Repeat</keyword>
<dbReference type="PROSITE" id="PS50102">
    <property type="entry name" value="RRM"/>
    <property type="match status" value="4"/>
</dbReference>
<dbReference type="GO" id="GO:0003723">
    <property type="term" value="F:RNA binding"/>
    <property type="evidence" value="ECO:0007669"/>
    <property type="project" value="UniProtKB-UniRule"/>
</dbReference>
<evidence type="ECO:0000256" key="4">
    <source>
        <dbReference type="ARBA" id="ARBA00022490"/>
    </source>
</evidence>
<evidence type="ECO:0000259" key="10">
    <source>
        <dbReference type="PROSITE" id="PS50102"/>
    </source>
</evidence>
<evidence type="ECO:0000256" key="6">
    <source>
        <dbReference type="ARBA" id="ARBA00022884"/>
    </source>
</evidence>
<keyword evidence="6 9" id="KW-0694">RNA-binding</keyword>
<accession>A0AAN8VQP9</accession>
<keyword evidence="7" id="KW-0539">Nucleus</keyword>
<dbReference type="SMART" id="SM00360">
    <property type="entry name" value="RRM"/>
    <property type="match status" value="4"/>
</dbReference>
<dbReference type="InterPro" id="IPR035979">
    <property type="entry name" value="RBD_domain_sf"/>
</dbReference>
<sequence length="373" mass="41423">MAQTPSLGVPTHSLYVGDLHPDVTETQLNVVFSSFANFLSSVVRRDCFGRSLCHGFLNFRTSQSAQLAMESMNHTPINGKVIRLMWYEHNPEARRRGIGNVFVKNLDDSIDDKKLHMIFANCGLVLSCKVAVSEDGRSKHYGYVQFDSETSAQNAIQKLNGYKVYGKALYVTSFVPKGQRMLTDDEAKYTNLYVKNFEKHVTEEKLSEMFSKFGKITSLLISKDSDGVSKGFGFVNFENPDSAKQAKESMNGVQLGSKILYVSRAQSKSERQQEQTKRTKGVNVYVKNIGDSVNDDQFRMYFSQCGRVISAKIMRDTRGISKGFGFVSFSSTPEANKAITLLGGKKLFVNVITSEHIGPSGLPSPPAPIPNNA</sequence>
<evidence type="ECO:0000256" key="7">
    <source>
        <dbReference type="ARBA" id="ARBA00023242"/>
    </source>
</evidence>
<dbReference type="Gene3D" id="3.30.70.330">
    <property type="match status" value="4"/>
</dbReference>